<keyword evidence="2" id="KW-1185">Reference proteome</keyword>
<dbReference type="EMBL" id="JANJYI010000004">
    <property type="protein sequence ID" value="KAK2652068.1"/>
    <property type="molecule type" value="Genomic_DNA"/>
</dbReference>
<organism evidence="1 2">
    <name type="scientific">Dipteronia dyeriana</name>
    <dbReference type="NCBI Taxonomy" id="168575"/>
    <lineage>
        <taxon>Eukaryota</taxon>
        <taxon>Viridiplantae</taxon>
        <taxon>Streptophyta</taxon>
        <taxon>Embryophyta</taxon>
        <taxon>Tracheophyta</taxon>
        <taxon>Spermatophyta</taxon>
        <taxon>Magnoliopsida</taxon>
        <taxon>eudicotyledons</taxon>
        <taxon>Gunneridae</taxon>
        <taxon>Pentapetalae</taxon>
        <taxon>rosids</taxon>
        <taxon>malvids</taxon>
        <taxon>Sapindales</taxon>
        <taxon>Sapindaceae</taxon>
        <taxon>Hippocastanoideae</taxon>
        <taxon>Acereae</taxon>
        <taxon>Dipteronia</taxon>
    </lineage>
</organism>
<name>A0AAD9X3C2_9ROSI</name>
<accession>A0AAD9X3C2</accession>
<proteinExistence type="predicted"/>
<dbReference type="Proteomes" id="UP001280121">
    <property type="component" value="Unassembled WGS sequence"/>
</dbReference>
<sequence>MRKLSEEVFETRDRENRYLGFKVFEVNGGSGTVPLSVLSVEQRSEKRNVLVAGNKAAAGGSSGFYSINFVSPNEMDRGGLLCGSG</sequence>
<evidence type="ECO:0000313" key="2">
    <source>
        <dbReference type="Proteomes" id="UP001280121"/>
    </source>
</evidence>
<gene>
    <name evidence="1" type="ORF">Ddye_011924</name>
</gene>
<protein>
    <submittedName>
        <fullName evidence="1">Uncharacterized protein</fullName>
    </submittedName>
</protein>
<evidence type="ECO:0000313" key="1">
    <source>
        <dbReference type="EMBL" id="KAK2652068.1"/>
    </source>
</evidence>
<comment type="caution">
    <text evidence="1">The sequence shown here is derived from an EMBL/GenBank/DDBJ whole genome shotgun (WGS) entry which is preliminary data.</text>
</comment>
<reference evidence="1" key="1">
    <citation type="journal article" date="2023" name="Plant J.">
        <title>Genome sequences and population genomics provide insights into the demographic history, inbreeding, and mutation load of two 'living fossil' tree species of Dipteronia.</title>
        <authorList>
            <person name="Feng Y."/>
            <person name="Comes H.P."/>
            <person name="Chen J."/>
            <person name="Zhu S."/>
            <person name="Lu R."/>
            <person name="Zhang X."/>
            <person name="Li P."/>
            <person name="Qiu J."/>
            <person name="Olsen K.M."/>
            <person name="Qiu Y."/>
        </authorList>
    </citation>
    <scope>NUCLEOTIDE SEQUENCE</scope>
    <source>
        <strain evidence="1">KIB01</strain>
    </source>
</reference>
<dbReference type="AlphaFoldDB" id="A0AAD9X3C2"/>